<dbReference type="GO" id="GO:0043023">
    <property type="term" value="F:ribosomal large subunit binding"/>
    <property type="evidence" value="ECO:0007669"/>
    <property type="project" value="InterPro"/>
</dbReference>
<dbReference type="GO" id="GO:0005737">
    <property type="term" value="C:cytoplasm"/>
    <property type="evidence" value="ECO:0007669"/>
    <property type="project" value="UniProtKB-SubCell"/>
</dbReference>
<sequence length="510" mass="59250">MEYIQVDPQSETPSKILCCECGTLIDPNPSNTCISCLRSKVDITEGIPKEMIIYFCKKCERYQQAMGQWVVAELESRELMSLLLKKLKNLNRVHLIDANFIWTEPHSRRLKIKLTVQKEVMGGAILQQIFIVEYIVHTSMCDQCHRREAKDFWKAVVQVRQKVSHKKTFYYLEQLLLKYKAHERCVNVKQIHDGIDFFYDKRDDAKKLVDFLQSMVPCRYTTSKQLISHDTHNNTYNYKYTFAVEIVPICKDDVVCLPLATAQQLGNIGQICVVLRVTNQITLIDPFTLNVAEMNATTYFRAPFRSICYSNKLIEYTIMEMDMISATNVGGGAVNFRQSQKHELADAYLVKSSEIGSSPPIHTRTHLGHLLNPGDLILGFDLSTANLNEPNWERYEQSHPDKIPDCIIVKKYYGDRAQRKRRRRWRLRRLLLNETASQISSSTTTMDNRMDDDYNEFMEDLEEDDVMRRYINIYKDKRKIESEMAIDAGDDNDVPEISLQEMLDDLNIGD</sequence>
<reference evidence="12" key="1">
    <citation type="submission" date="2020-06" db="EMBL/GenBank/DDBJ databases">
        <authorList>
            <person name="Ji K."/>
            <person name="Li J."/>
        </authorList>
    </citation>
    <scope>NUCLEOTIDE SEQUENCE</scope>
    <source>
        <strain evidence="12">JKM2019</strain>
        <tissue evidence="12">Whole body</tissue>
    </source>
</reference>
<evidence type="ECO:0000256" key="7">
    <source>
        <dbReference type="ARBA" id="ARBA00023242"/>
    </source>
</evidence>
<keyword evidence="7 8" id="KW-0539">Nucleus</keyword>
<gene>
    <name evidence="12" type="ORF">HUG17_5997</name>
</gene>
<keyword evidence="6 8" id="KW-0653">Protein transport</keyword>
<dbReference type="PANTHER" id="PTHR12746:SF2">
    <property type="entry name" value="60S RIBOSOMAL EXPORT PROTEIN NMD3"/>
    <property type="match status" value="1"/>
</dbReference>
<reference evidence="12" key="2">
    <citation type="journal article" date="2021" name="World Allergy Organ. J.">
        <title>Chromosome-level assembly of Dermatophagoides farinae genome and transcriptome reveals two novel allergens Der f 37 and Der f 39.</title>
        <authorList>
            <person name="Chen J."/>
            <person name="Cai Z."/>
            <person name="Fan D."/>
            <person name="Hu J."/>
            <person name="Hou Y."/>
            <person name="He Y."/>
            <person name="Zhang Z."/>
            <person name="Zhao Z."/>
            <person name="Gao P."/>
            <person name="Hu W."/>
            <person name="Sun J."/>
            <person name="Li J."/>
            <person name="Ji K."/>
        </authorList>
    </citation>
    <scope>NUCLEOTIDE SEQUENCE</scope>
    <source>
        <strain evidence="12">JKM2019</strain>
    </source>
</reference>
<comment type="function">
    <text evidence="1 8">Acts as an adapter for the XPO1/CRM1-mediated export of the 60S ribosomal subunit.</text>
</comment>
<evidence type="ECO:0000256" key="6">
    <source>
        <dbReference type="ARBA" id="ARBA00022927"/>
    </source>
</evidence>
<dbReference type="GO" id="GO:0000055">
    <property type="term" value="P:ribosomal large subunit export from nucleus"/>
    <property type="evidence" value="ECO:0007669"/>
    <property type="project" value="TreeGrafter"/>
</dbReference>
<organism evidence="12">
    <name type="scientific">Dermatophagoides farinae</name>
    <name type="common">American house dust mite</name>
    <dbReference type="NCBI Taxonomy" id="6954"/>
    <lineage>
        <taxon>Eukaryota</taxon>
        <taxon>Metazoa</taxon>
        <taxon>Ecdysozoa</taxon>
        <taxon>Arthropoda</taxon>
        <taxon>Chelicerata</taxon>
        <taxon>Arachnida</taxon>
        <taxon>Acari</taxon>
        <taxon>Acariformes</taxon>
        <taxon>Sarcoptiformes</taxon>
        <taxon>Astigmata</taxon>
        <taxon>Psoroptidia</taxon>
        <taxon>Analgoidea</taxon>
        <taxon>Pyroglyphidae</taxon>
        <taxon>Dermatophagoidinae</taxon>
        <taxon>Dermatophagoides</taxon>
    </lineage>
</organism>
<evidence type="ECO:0000256" key="3">
    <source>
        <dbReference type="ARBA" id="ARBA00017035"/>
    </source>
</evidence>
<accession>A0A9D4P2Q0</accession>
<dbReference type="EMBL" id="SDOV01000002">
    <property type="protein sequence ID" value="KAH7643635.1"/>
    <property type="molecule type" value="Genomic_DNA"/>
</dbReference>
<keyword evidence="5 8" id="KW-0963">Cytoplasm</keyword>
<dbReference type="OrthoDB" id="203821at2759"/>
<comment type="subcellular location">
    <subcellularLocation>
        <location evidence="8">Cytoplasm</location>
    </subcellularLocation>
    <subcellularLocation>
        <location evidence="8">Nucleus</location>
    </subcellularLocation>
</comment>
<evidence type="ECO:0000259" key="9">
    <source>
        <dbReference type="Pfam" id="PF04981"/>
    </source>
</evidence>
<dbReference type="Pfam" id="PF21192">
    <property type="entry name" value="OB_NMD3"/>
    <property type="match status" value="1"/>
</dbReference>
<feature type="domain" description="60S ribosomal export protein NMD3 SH3" evidence="11">
    <location>
        <begin position="249"/>
        <end position="296"/>
    </location>
</feature>
<comment type="caution">
    <text evidence="12">The sequence shown here is derived from an EMBL/GenBank/DDBJ whole genome shotgun (WGS) entry which is preliminary data.</text>
</comment>
<feature type="domain" description="60S ribosomal export protein NMD3 OB-fold" evidence="10">
    <location>
        <begin position="313"/>
        <end position="411"/>
    </location>
</feature>
<evidence type="ECO:0000256" key="2">
    <source>
        <dbReference type="ARBA" id="ARBA00009794"/>
    </source>
</evidence>
<dbReference type="InterPro" id="IPR007064">
    <property type="entry name" value="Nmd3_N"/>
</dbReference>
<dbReference type="Pfam" id="PF04981">
    <property type="entry name" value="NMD3"/>
    <property type="match status" value="1"/>
</dbReference>
<evidence type="ECO:0000256" key="8">
    <source>
        <dbReference type="RuleBase" id="RU364108"/>
    </source>
</evidence>
<dbReference type="InterPro" id="IPR048898">
    <property type="entry name" value="OB_NMD3"/>
</dbReference>
<evidence type="ECO:0000256" key="1">
    <source>
        <dbReference type="ARBA" id="ARBA00002269"/>
    </source>
</evidence>
<feature type="domain" description="Nmd3 N-terminal" evidence="9">
    <location>
        <begin position="18"/>
        <end position="246"/>
    </location>
</feature>
<evidence type="ECO:0000256" key="5">
    <source>
        <dbReference type="ARBA" id="ARBA00022490"/>
    </source>
</evidence>
<evidence type="ECO:0000259" key="11">
    <source>
        <dbReference type="Pfam" id="PF21193"/>
    </source>
</evidence>
<proteinExistence type="inferred from homology"/>
<dbReference type="GO" id="GO:0015031">
    <property type="term" value="P:protein transport"/>
    <property type="evidence" value="ECO:0007669"/>
    <property type="project" value="UniProtKB-KW"/>
</dbReference>
<dbReference type="Proteomes" id="UP000828236">
    <property type="component" value="Unassembled WGS sequence"/>
</dbReference>
<dbReference type="InterPro" id="IPR039768">
    <property type="entry name" value="Nmd3"/>
</dbReference>
<comment type="similarity">
    <text evidence="2 8">Belongs to the NMD3 family.</text>
</comment>
<evidence type="ECO:0000259" key="10">
    <source>
        <dbReference type="Pfam" id="PF21192"/>
    </source>
</evidence>
<keyword evidence="4 8" id="KW-0813">Transport</keyword>
<dbReference type="GO" id="GO:0005634">
    <property type="term" value="C:nucleus"/>
    <property type="evidence" value="ECO:0007669"/>
    <property type="project" value="UniProtKB-SubCell"/>
</dbReference>
<name>A0A9D4P2Q0_DERFA</name>
<evidence type="ECO:0000256" key="4">
    <source>
        <dbReference type="ARBA" id="ARBA00022448"/>
    </source>
</evidence>
<dbReference type="Pfam" id="PF21193">
    <property type="entry name" value="NMD_SH3"/>
    <property type="match status" value="1"/>
</dbReference>
<dbReference type="AlphaFoldDB" id="A0A9D4P2Q0"/>
<dbReference type="InterPro" id="IPR048899">
    <property type="entry name" value="NMD_SH3"/>
</dbReference>
<dbReference type="PANTHER" id="PTHR12746">
    <property type="entry name" value="NONSENSE-MEDIATED MRNA DECAY PROTEIN 3"/>
    <property type="match status" value="1"/>
</dbReference>
<evidence type="ECO:0000313" key="12">
    <source>
        <dbReference type="EMBL" id="KAH7643635.1"/>
    </source>
</evidence>
<protein>
    <recommendedName>
        <fullName evidence="3 8">60S ribosomal export protein NMD3</fullName>
    </recommendedName>
</protein>